<dbReference type="RefSeq" id="XP_060279343.1">
    <property type="nucleotide sequence ID" value="XM_060432013.1"/>
</dbReference>
<keyword evidence="2 3" id="KW-0040">ANK repeat</keyword>
<feature type="repeat" description="ANK" evidence="3">
    <location>
        <begin position="451"/>
        <end position="483"/>
    </location>
</feature>
<dbReference type="PROSITE" id="PS50297">
    <property type="entry name" value="ANK_REP_REGION"/>
    <property type="match status" value="4"/>
</dbReference>
<dbReference type="SUPFAM" id="SSF48403">
    <property type="entry name" value="Ankyrin repeat"/>
    <property type="match status" value="1"/>
</dbReference>
<dbReference type="Pfam" id="PF12796">
    <property type="entry name" value="Ank_2"/>
    <property type="match status" value="2"/>
</dbReference>
<protein>
    <submittedName>
        <fullName evidence="5">Ankyrin repeat-containing domain protein</fullName>
    </submittedName>
</protein>
<feature type="compositionally biased region" description="Polar residues" evidence="4">
    <location>
        <begin position="181"/>
        <end position="193"/>
    </location>
</feature>
<feature type="repeat" description="ANK" evidence="3">
    <location>
        <begin position="379"/>
        <end position="411"/>
    </location>
</feature>
<evidence type="ECO:0000313" key="5">
    <source>
        <dbReference type="EMBL" id="KAK1763130.1"/>
    </source>
</evidence>
<accession>A0AAJ0BRH2</accession>
<evidence type="ECO:0000256" key="1">
    <source>
        <dbReference type="ARBA" id="ARBA00022737"/>
    </source>
</evidence>
<organism evidence="5 6">
    <name type="scientific">Phialemonium atrogriseum</name>
    <dbReference type="NCBI Taxonomy" id="1093897"/>
    <lineage>
        <taxon>Eukaryota</taxon>
        <taxon>Fungi</taxon>
        <taxon>Dikarya</taxon>
        <taxon>Ascomycota</taxon>
        <taxon>Pezizomycotina</taxon>
        <taxon>Sordariomycetes</taxon>
        <taxon>Sordariomycetidae</taxon>
        <taxon>Cephalothecales</taxon>
        <taxon>Cephalothecaceae</taxon>
        <taxon>Phialemonium</taxon>
    </lineage>
</organism>
<comment type="caution">
    <text evidence="5">The sequence shown here is derived from an EMBL/GenBank/DDBJ whole genome shotgun (WGS) entry which is preliminary data.</text>
</comment>
<reference evidence="5" key="1">
    <citation type="submission" date="2023-06" db="EMBL/GenBank/DDBJ databases">
        <title>Genome-scale phylogeny and comparative genomics of the fungal order Sordariales.</title>
        <authorList>
            <consortium name="Lawrence Berkeley National Laboratory"/>
            <person name="Hensen N."/>
            <person name="Bonometti L."/>
            <person name="Westerberg I."/>
            <person name="Brannstrom I.O."/>
            <person name="Guillou S."/>
            <person name="Cros-Aarteil S."/>
            <person name="Calhoun S."/>
            <person name="Haridas S."/>
            <person name="Kuo A."/>
            <person name="Mondo S."/>
            <person name="Pangilinan J."/>
            <person name="Riley R."/>
            <person name="Labutti K."/>
            <person name="Andreopoulos B."/>
            <person name="Lipzen A."/>
            <person name="Chen C."/>
            <person name="Yanf M."/>
            <person name="Daum C."/>
            <person name="Ng V."/>
            <person name="Clum A."/>
            <person name="Steindorff A."/>
            <person name="Ohm R."/>
            <person name="Martin F."/>
            <person name="Silar P."/>
            <person name="Natvig D."/>
            <person name="Lalanne C."/>
            <person name="Gautier V."/>
            <person name="Ament-Velasquez S.L."/>
            <person name="Kruys A."/>
            <person name="Hutchinson M.I."/>
            <person name="Powell A.J."/>
            <person name="Barry K."/>
            <person name="Miller A.N."/>
            <person name="Grigoriev I.V."/>
            <person name="Debuchy R."/>
            <person name="Gladieux P."/>
            <person name="Thoren M.H."/>
            <person name="Johannesson H."/>
        </authorList>
    </citation>
    <scope>NUCLEOTIDE SEQUENCE</scope>
    <source>
        <strain evidence="5">8032-3</strain>
    </source>
</reference>
<feature type="compositionally biased region" description="Pro residues" evidence="4">
    <location>
        <begin position="202"/>
        <end position="212"/>
    </location>
</feature>
<dbReference type="AlphaFoldDB" id="A0AAJ0BRH2"/>
<dbReference type="InterPro" id="IPR002110">
    <property type="entry name" value="Ankyrin_rpt"/>
</dbReference>
<evidence type="ECO:0000313" key="6">
    <source>
        <dbReference type="Proteomes" id="UP001244011"/>
    </source>
</evidence>
<name>A0AAJ0BRH2_9PEZI</name>
<sequence>MDGFSTASVTSSCEAISRRALSTVVEIEAVAKHVPAEDPRLRQLLFLSTKLRQFGQHTDQLQHCLSATPVISETLQGVIVCSLKECEVALAVVGKQVNRVGPLDVPRLDLGAIVKFQHLLISYSRLFIFVMQLLSLVDVASQDSKLNSAAGQQLVDDAKASSAATIMSGVDLLGTVGNSTAGEGSNSGFTEGTSPSVAVEASPPPSDEPPAAPERSRKSGFAKGLSSLTTTLKAMTSSMRPRPEPFVSPLCQAAARGNVPQVRGLLGQGANINGRNEDGNTALICAITSGQSETATLLVESGADATIRDWSRKRRPPLFHALEAGELRIAELLLRRGAKTDERNLVGQPFFVDLALTGPLDSVRLCLQHGADANARDLTGRTIICQAASRGNVPLARLLLDHGANPNDRDVVGNTLLLATMRNARLPEPDRAALIRLLLERGARADEPDTWGVTALAHAAAADNLDLLTLLLDGGADPDRAVHGDSLLVNAIDRRRWDQVWALVEHGRADPSRADARGRTPLAAAVQSQNPDVVQLLVQRGAAPGPAG</sequence>
<keyword evidence="1" id="KW-0677">Repeat</keyword>
<dbReference type="Gene3D" id="1.25.40.20">
    <property type="entry name" value="Ankyrin repeat-containing domain"/>
    <property type="match status" value="2"/>
</dbReference>
<gene>
    <name evidence="5" type="ORF">QBC33DRAFT_598985</name>
</gene>
<feature type="repeat" description="ANK" evidence="3">
    <location>
        <begin position="278"/>
        <end position="310"/>
    </location>
</feature>
<evidence type="ECO:0000256" key="2">
    <source>
        <dbReference type="ARBA" id="ARBA00023043"/>
    </source>
</evidence>
<dbReference type="PANTHER" id="PTHR24198:SF165">
    <property type="entry name" value="ANKYRIN REPEAT-CONTAINING PROTEIN-RELATED"/>
    <property type="match status" value="1"/>
</dbReference>
<proteinExistence type="predicted"/>
<feature type="repeat" description="ANK" evidence="3">
    <location>
        <begin position="248"/>
        <end position="277"/>
    </location>
</feature>
<feature type="repeat" description="ANK" evidence="3">
    <location>
        <begin position="313"/>
        <end position="345"/>
    </location>
</feature>
<evidence type="ECO:0000256" key="3">
    <source>
        <dbReference type="PROSITE-ProRule" id="PRU00023"/>
    </source>
</evidence>
<dbReference type="Pfam" id="PF00023">
    <property type="entry name" value="Ank"/>
    <property type="match status" value="2"/>
</dbReference>
<dbReference type="Proteomes" id="UP001244011">
    <property type="component" value="Unassembled WGS sequence"/>
</dbReference>
<dbReference type="PROSITE" id="PS50088">
    <property type="entry name" value="ANK_REPEAT"/>
    <property type="match status" value="6"/>
</dbReference>
<evidence type="ECO:0000256" key="4">
    <source>
        <dbReference type="SAM" id="MobiDB-lite"/>
    </source>
</evidence>
<feature type="region of interest" description="Disordered" evidence="4">
    <location>
        <begin position="181"/>
        <end position="223"/>
    </location>
</feature>
<dbReference type="PANTHER" id="PTHR24198">
    <property type="entry name" value="ANKYRIN REPEAT AND PROTEIN KINASE DOMAIN-CONTAINING PROTEIN"/>
    <property type="match status" value="1"/>
</dbReference>
<dbReference type="InterPro" id="IPR036770">
    <property type="entry name" value="Ankyrin_rpt-contain_sf"/>
</dbReference>
<keyword evidence="6" id="KW-1185">Reference proteome</keyword>
<dbReference type="EMBL" id="MU839030">
    <property type="protein sequence ID" value="KAK1763130.1"/>
    <property type="molecule type" value="Genomic_DNA"/>
</dbReference>
<feature type="repeat" description="ANK" evidence="3">
    <location>
        <begin position="517"/>
        <end position="542"/>
    </location>
</feature>
<dbReference type="SMART" id="SM00248">
    <property type="entry name" value="ANK"/>
    <property type="match status" value="9"/>
</dbReference>
<dbReference type="GeneID" id="85315200"/>